<dbReference type="PANTHER" id="PTHR37534:SF38">
    <property type="entry name" value="ZN(2)-C6 FUNGAL-TYPE DOMAIN-CONTAINING PROTEIN"/>
    <property type="match status" value="1"/>
</dbReference>
<accession>A0A179I3I0</accession>
<feature type="compositionally biased region" description="Polar residues" evidence="3">
    <location>
        <begin position="570"/>
        <end position="584"/>
    </location>
</feature>
<dbReference type="InterPro" id="IPR001138">
    <property type="entry name" value="Zn2Cys6_DnaBD"/>
</dbReference>
<dbReference type="Pfam" id="PF11951">
    <property type="entry name" value="Fungal_trans_2"/>
    <property type="match status" value="2"/>
</dbReference>
<evidence type="ECO:0000259" key="4">
    <source>
        <dbReference type="PROSITE" id="PS50048"/>
    </source>
</evidence>
<proteinExistence type="predicted"/>
<dbReference type="OrthoDB" id="5333823at2759"/>
<reference evidence="5 6" key="1">
    <citation type="submission" date="2016-03" db="EMBL/GenBank/DDBJ databases">
        <title>Fine-scale spatial genetic structure of a fungal parasite of coffee scale insects.</title>
        <authorList>
            <person name="Jackson D."/>
            <person name="Zemenick K.A."/>
            <person name="Malloure B."/>
            <person name="Quandt C.A."/>
            <person name="James T.Y."/>
        </authorList>
    </citation>
    <scope>NUCLEOTIDE SEQUENCE [LARGE SCALE GENOMIC DNA]</scope>
    <source>
        <strain evidence="5 6">UM487</strain>
    </source>
</reference>
<feature type="region of interest" description="Disordered" evidence="3">
    <location>
        <begin position="552"/>
        <end position="618"/>
    </location>
</feature>
<organism evidence="5 6">
    <name type="scientific">Cordyceps confragosa</name>
    <name type="common">Lecanicillium lecanii</name>
    <dbReference type="NCBI Taxonomy" id="2714763"/>
    <lineage>
        <taxon>Eukaryota</taxon>
        <taxon>Fungi</taxon>
        <taxon>Dikarya</taxon>
        <taxon>Ascomycota</taxon>
        <taxon>Pezizomycotina</taxon>
        <taxon>Sordariomycetes</taxon>
        <taxon>Hypocreomycetidae</taxon>
        <taxon>Hypocreales</taxon>
        <taxon>Cordycipitaceae</taxon>
        <taxon>Akanthomyces</taxon>
    </lineage>
</organism>
<dbReference type="SUPFAM" id="SSF57701">
    <property type="entry name" value="Zn2/Cys6 DNA-binding domain"/>
    <property type="match status" value="1"/>
</dbReference>
<dbReference type="SMART" id="SM00066">
    <property type="entry name" value="GAL4"/>
    <property type="match status" value="1"/>
</dbReference>
<feature type="region of interest" description="Disordered" evidence="3">
    <location>
        <begin position="102"/>
        <end position="140"/>
    </location>
</feature>
<evidence type="ECO:0000313" key="5">
    <source>
        <dbReference type="EMBL" id="OAQ96774.1"/>
    </source>
</evidence>
<gene>
    <name evidence="5" type="ORF">LLEC1_00648</name>
</gene>
<dbReference type="AlphaFoldDB" id="A0A179I3I0"/>
<comment type="subcellular location">
    <subcellularLocation>
        <location evidence="1">Nucleus</location>
    </subcellularLocation>
</comment>
<dbReference type="PROSITE" id="PS00463">
    <property type="entry name" value="ZN2_CY6_FUNGAL_1"/>
    <property type="match status" value="1"/>
</dbReference>
<comment type="caution">
    <text evidence="5">The sequence shown here is derived from an EMBL/GenBank/DDBJ whole genome shotgun (WGS) entry which is preliminary data.</text>
</comment>
<dbReference type="PANTHER" id="PTHR37534">
    <property type="entry name" value="TRANSCRIPTIONAL ACTIVATOR PROTEIN UGA3"/>
    <property type="match status" value="1"/>
</dbReference>
<keyword evidence="2" id="KW-0539">Nucleus</keyword>
<feature type="region of interest" description="Disordered" evidence="3">
    <location>
        <begin position="47"/>
        <end position="69"/>
    </location>
</feature>
<dbReference type="OMA" id="DMNMDFL"/>
<dbReference type="CDD" id="cd00067">
    <property type="entry name" value="GAL4"/>
    <property type="match status" value="1"/>
</dbReference>
<evidence type="ECO:0000256" key="3">
    <source>
        <dbReference type="SAM" id="MobiDB-lite"/>
    </source>
</evidence>
<evidence type="ECO:0000313" key="6">
    <source>
        <dbReference type="Proteomes" id="UP000243081"/>
    </source>
</evidence>
<dbReference type="PROSITE" id="PS50048">
    <property type="entry name" value="ZN2_CY6_FUNGAL_2"/>
    <property type="match status" value="1"/>
</dbReference>
<dbReference type="GO" id="GO:0000981">
    <property type="term" value="F:DNA-binding transcription factor activity, RNA polymerase II-specific"/>
    <property type="evidence" value="ECO:0007669"/>
    <property type="project" value="InterPro"/>
</dbReference>
<protein>
    <recommendedName>
        <fullName evidence="4">Zn(2)-C6 fungal-type domain-containing protein</fullName>
    </recommendedName>
</protein>
<feature type="compositionally biased region" description="Polar residues" evidence="3">
    <location>
        <begin position="104"/>
        <end position="115"/>
    </location>
</feature>
<dbReference type="Gene3D" id="4.10.240.10">
    <property type="entry name" value="Zn(2)-C6 fungal-type DNA-binding domain"/>
    <property type="match status" value="1"/>
</dbReference>
<dbReference type="GO" id="GO:0000976">
    <property type="term" value="F:transcription cis-regulatory region binding"/>
    <property type="evidence" value="ECO:0007669"/>
    <property type="project" value="TreeGrafter"/>
</dbReference>
<dbReference type="Proteomes" id="UP000243081">
    <property type="component" value="Unassembled WGS sequence"/>
</dbReference>
<dbReference type="EMBL" id="LUKN01003915">
    <property type="protein sequence ID" value="OAQ96774.1"/>
    <property type="molecule type" value="Genomic_DNA"/>
</dbReference>
<sequence>MTRPPSFTRDGTWTPPAACNSSYSDSALLFSGQALTSINNARASCSTASSCEESWVRSTTGHDGSAREANWDEWEQMSDSALIRPKNEPTDEEDVSMAEFKSTALASTETNTITSGPKKGRGRPRKNPAPTPTSGAKVTKGRSKTGCITCRRRKKKCDEGKPACMNCEKNSVVCEGYNEKQIWKNGKERAEAGKHLNTIYAQYSSFSNIILAGRSKRESIPAIKYPSFILGVETAEDRIFLKHYADCLSNVLTVESDSQNPFKNILLTLATSDQGLPATTRQGLMHSILAISSVHIDLDTPHGDALLRDNSAVTKVSLLKRSDYHTAQAAACLQAAFNKSKLLGRDDPEYPPILAAIYCQMLCLVLRTLIEGSPTGEHRLHLKAYQALIRESPPQNMQLYKFITDFFQYCIYADDLLWHPASDSVRLSPDESASTLEGGLLRLPGVTDGLLHHLRGIATLRNKIRSKLAVAKEERVVFYAEMYEAEAIGQTLQSWTPDWSNGDSETNVGELYKLTLWIYTFRTVYLPAVGNADFFFGSSSLSTYMQERRSSITSSTSQLPDGYCEDKQPSEQPFSYAASSTSSVYEGDGLPTPAATTGANSSRPPSPPSSRRPSQDNARVSVSIIDALSRLESFEPTDRCQTMLLIPCLLIGACCFDAALRPRIRAAVQTVRDYTGLRNADQVQQILNETWALMDSGDWIAAWDWQTIAMRKGIDVLCA</sequence>
<dbReference type="GO" id="GO:0045944">
    <property type="term" value="P:positive regulation of transcription by RNA polymerase II"/>
    <property type="evidence" value="ECO:0007669"/>
    <property type="project" value="TreeGrafter"/>
</dbReference>
<dbReference type="GO" id="GO:0005634">
    <property type="term" value="C:nucleus"/>
    <property type="evidence" value="ECO:0007669"/>
    <property type="project" value="UniProtKB-SubCell"/>
</dbReference>
<dbReference type="InterPro" id="IPR036864">
    <property type="entry name" value="Zn2-C6_fun-type_DNA-bd_sf"/>
</dbReference>
<dbReference type="Pfam" id="PF00172">
    <property type="entry name" value="Zn_clus"/>
    <property type="match status" value="1"/>
</dbReference>
<dbReference type="GO" id="GO:0008270">
    <property type="term" value="F:zinc ion binding"/>
    <property type="evidence" value="ECO:0007669"/>
    <property type="project" value="InterPro"/>
</dbReference>
<feature type="domain" description="Zn(2)-C6 fungal-type" evidence="4">
    <location>
        <begin position="146"/>
        <end position="174"/>
    </location>
</feature>
<dbReference type="InterPro" id="IPR021858">
    <property type="entry name" value="Fun_TF"/>
</dbReference>
<name>A0A179I3I0_CORDF</name>
<keyword evidence="6" id="KW-1185">Reference proteome</keyword>
<evidence type="ECO:0000256" key="1">
    <source>
        <dbReference type="ARBA" id="ARBA00004123"/>
    </source>
</evidence>
<evidence type="ECO:0000256" key="2">
    <source>
        <dbReference type="ARBA" id="ARBA00023242"/>
    </source>
</evidence>